<protein>
    <submittedName>
        <fullName evidence="2">Uncharacterized protein</fullName>
    </submittedName>
</protein>
<organism evidence="2 3">
    <name type="scientific">Elysia marginata</name>
    <dbReference type="NCBI Taxonomy" id="1093978"/>
    <lineage>
        <taxon>Eukaryota</taxon>
        <taxon>Metazoa</taxon>
        <taxon>Spiralia</taxon>
        <taxon>Lophotrochozoa</taxon>
        <taxon>Mollusca</taxon>
        <taxon>Gastropoda</taxon>
        <taxon>Heterobranchia</taxon>
        <taxon>Euthyneura</taxon>
        <taxon>Panpulmonata</taxon>
        <taxon>Sacoglossa</taxon>
        <taxon>Placobranchoidea</taxon>
        <taxon>Plakobranchidae</taxon>
        <taxon>Elysia</taxon>
    </lineage>
</organism>
<proteinExistence type="predicted"/>
<feature type="region of interest" description="Disordered" evidence="1">
    <location>
        <begin position="204"/>
        <end position="243"/>
    </location>
</feature>
<dbReference type="Gene3D" id="3.40.50.12690">
    <property type="match status" value="1"/>
</dbReference>
<feature type="compositionally biased region" description="Low complexity" evidence="1">
    <location>
        <begin position="156"/>
        <end position="169"/>
    </location>
</feature>
<reference evidence="2 3" key="1">
    <citation type="journal article" date="2021" name="Elife">
        <title>Chloroplast acquisition without the gene transfer in kleptoplastic sea slugs, Plakobranchus ocellatus.</title>
        <authorList>
            <person name="Maeda T."/>
            <person name="Takahashi S."/>
            <person name="Yoshida T."/>
            <person name="Shimamura S."/>
            <person name="Takaki Y."/>
            <person name="Nagai Y."/>
            <person name="Toyoda A."/>
            <person name="Suzuki Y."/>
            <person name="Arimoto A."/>
            <person name="Ishii H."/>
            <person name="Satoh N."/>
            <person name="Nishiyama T."/>
            <person name="Hasebe M."/>
            <person name="Maruyama T."/>
            <person name="Minagawa J."/>
            <person name="Obokata J."/>
            <person name="Shigenobu S."/>
        </authorList>
    </citation>
    <scope>NUCLEOTIDE SEQUENCE [LARGE SCALE GENOMIC DNA]</scope>
</reference>
<dbReference type="SUPFAM" id="SSF52266">
    <property type="entry name" value="SGNH hydrolase"/>
    <property type="match status" value="1"/>
</dbReference>
<evidence type="ECO:0000313" key="2">
    <source>
        <dbReference type="EMBL" id="GFR57587.1"/>
    </source>
</evidence>
<dbReference type="EMBL" id="BMAT01003562">
    <property type="protein sequence ID" value="GFR57587.1"/>
    <property type="molecule type" value="Genomic_DNA"/>
</dbReference>
<dbReference type="AlphaFoldDB" id="A0AAV4EA57"/>
<name>A0AAV4EA57_9GAST</name>
<dbReference type="Proteomes" id="UP000762676">
    <property type="component" value="Unassembled WGS sequence"/>
</dbReference>
<accession>A0AAV4EA57</accession>
<gene>
    <name evidence="2" type="ORF">ElyMa_001747200</name>
</gene>
<feature type="region of interest" description="Disordered" evidence="1">
    <location>
        <begin position="129"/>
        <end position="175"/>
    </location>
</feature>
<sequence>MVQGSGLEVKSFLEVFIDSLPSFDIDQSFTTIINDQIPSTSILTASLPCGGCTPFNLDQIEPSANDTNNSVSQYTLDDLHLQSITDVLDNSLSGGPTYIQRSDFEKFKTSIMDDILNLKNSVRELEEKLDRQNSASLDLSRKSRSDKSCQATCHHTTSTSPKTTTSNNTIELHDSTPITPYRDALLSCNTSADSVTTTSFTSIGRVKSRSRKNATARGKGQLQTPQRNDVHRTAPQRNQHHLPKISQDIQEPSISKPQEALHYIFGDSTIKGIYPEVMSSSARERVEIFPWARARMEHLLQKIQDVDPAASVTRVTIHAGFNDSQIDLKISSNVLSKLVNLLHVKFKNVVDIAFSSIVLPTARGACLDQAYKNNTMLKNFVLVII</sequence>
<comment type="caution">
    <text evidence="2">The sequence shown here is derived from an EMBL/GenBank/DDBJ whole genome shotgun (WGS) entry which is preliminary data.</text>
</comment>
<keyword evidence="3" id="KW-1185">Reference proteome</keyword>
<evidence type="ECO:0000256" key="1">
    <source>
        <dbReference type="SAM" id="MobiDB-lite"/>
    </source>
</evidence>
<evidence type="ECO:0000313" key="3">
    <source>
        <dbReference type="Proteomes" id="UP000762676"/>
    </source>
</evidence>